<accession>A0A9W7DCG8</accession>
<dbReference type="EMBL" id="BSXT01018950">
    <property type="protein sequence ID" value="GMG16718.1"/>
    <property type="molecule type" value="Genomic_DNA"/>
</dbReference>
<feature type="domain" description="Peptidase S74" evidence="1">
    <location>
        <begin position="79"/>
        <end position="185"/>
    </location>
</feature>
<proteinExistence type="predicted"/>
<name>A0A9W7DCG8_9STRA</name>
<gene>
    <name evidence="2" type="ORF">Pfra01_002987300</name>
</gene>
<evidence type="ECO:0000313" key="2">
    <source>
        <dbReference type="EMBL" id="GMG16718.1"/>
    </source>
</evidence>
<dbReference type="Proteomes" id="UP001165121">
    <property type="component" value="Unassembled WGS sequence"/>
</dbReference>
<dbReference type="PROSITE" id="PS51688">
    <property type="entry name" value="ICA"/>
    <property type="match status" value="1"/>
</dbReference>
<comment type="caution">
    <text evidence="2">The sequence shown here is derived from an EMBL/GenBank/DDBJ whole genome shotgun (WGS) entry which is preliminary data.</text>
</comment>
<sequence>MGIKARLVQGRWGFGTTSPAYGVHNALTVSTTLDAAGSGVAYFLKSGGLVSTLGPLSAIPVGIGTVGALLAGSGVYTTSDSRIKKDWTKLSDDVCGAMIQVEPLLFRYKTDDDSVPLQLGYKAQDLIRANIPHYINFVADETMVAEGPYDADGIRYSVDYGKMVCLLHKLVIRQQKEINELKSIISGR</sequence>
<dbReference type="OrthoDB" id="10250504at2759"/>
<protein>
    <submittedName>
        <fullName evidence="2">Unnamed protein product</fullName>
    </submittedName>
</protein>
<dbReference type="InterPro" id="IPR030392">
    <property type="entry name" value="S74_ICA"/>
</dbReference>
<dbReference type="AlphaFoldDB" id="A0A9W7DCG8"/>
<reference evidence="2" key="1">
    <citation type="submission" date="2023-04" db="EMBL/GenBank/DDBJ databases">
        <title>Phytophthora fragariaefolia NBRC 109709.</title>
        <authorList>
            <person name="Ichikawa N."/>
            <person name="Sato H."/>
            <person name="Tonouchi N."/>
        </authorList>
    </citation>
    <scope>NUCLEOTIDE SEQUENCE</scope>
    <source>
        <strain evidence="2">NBRC 109709</strain>
    </source>
</reference>
<evidence type="ECO:0000313" key="3">
    <source>
        <dbReference type="Proteomes" id="UP001165121"/>
    </source>
</evidence>
<evidence type="ECO:0000259" key="1">
    <source>
        <dbReference type="PROSITE" id="PS51688"/>
    </source>
</evidence>
<dbReference type="Pfam" id="PF13884">
    <property type="entry name" value="Peptidase_S74"/>
    <property type="match status" value="1"/>
</dbReference>
<keyword evidence="3" id="KW-1185">Reference proteome</keyword>
<organism evidence="2 3">
    <name type="scientific">Phytophthora fragariaefolia</name>
    <dbReference type="NCBI Taxonomy" id="1490495"/>
    <lineage>
        <taxon>Eukaryota</taxon>
        <taxon>Sar</taxon>
        <taxon>Stramenopiles</taxon>
        <taxon>Oomycota</taxon>
        <taxon>Peronosporomycetes</taxon>
        <taxon>Peronosporales</taxon>
        <taxon>Peronosporaceae</taxon>
        <taxon>Phytophthora</taxon>
    </lineage>
</organism>